<feature type="transmembrane region" description="Helical" evidence="6">
    <location>
        <begin position="250"/>
        <end position="266"/>
    </location>
</feature>
<dbReference type="AlphaFoldDB" id="A0A4Q1REY2"/>
<dbReference type="RefSeq" id="WP_129256884.1">
    <property type="nucleotide sequence ID" value="NZ_SDKC01000001.1"/>
</dbReference>
<evidence type="ECO:0000313" key="8">
    <source>
        <dbReference type="EMBL" id="RXS74052.1"/>
    </source>
</evidence>
<keyword evidence="3 6" id="KW-0812">Transmembrane</keyword>
<feature type="transmembrane region" description="Helical" evidence="6">
    <location>
        <begin position="315"/>
        <end position="336"/>
    </location>
</feature>
<dbReference type="Proteomes" id="UP000290106">
    <property type="component" value="Unassembled WGS sequence"/>
</dbReference>
<keyword evidence="2" id="KW-0813">Transport</keyword>
<dbReference type="PANTHER" id="PTHR43568">
    <property type="entry name" value="P PROTEIN"/>
    <property type="match status" value="1"/>
</dbReference>
<keyword evidence="9" id="KW-1185">Reference proteome</keyword>
<accession>A0A4Q1REY2</accession>
<dbReference type="OrthoDB" id="3177666at2"/>
<proteinExistence type="predicted"/>
<feature type="transmembrane region" description="Helical" evidence="6">
    <location>
        <begin position="287"/>
        <end position="309"/>
    </location>
</feature>
<comment type="caution">
    <text evidence="8">The sequence shown here is derived from an EMBL/GenBank/DDBJ whole genome shotgun (WGS) entry which is preliminary data.</text>
</comment>
<dbReference type="InterPro" id="IPR004680">
    <property type="entry name" value="Cit_transptr-like_dom"/>
</dbReference>
<dbReference type="EMBL" id="SDKC01000001">
    <property type="protein sequence ID" value="RXS74052.1"/>
    <property type="molecule type" value="Genomic_DNA"/>
</dbReference>
<evidence type="ECO:0000259" key="7">
    <source>
        <dbReference type="Pfam" id="PF03600"/>
    </source>
</evidence>
<dbReference type="GO" id="GO:0016020">
    <property type="term" value="C:membrane"/>
    <property type="evidence" value="ECO:0007669"/>
    <property type="project" value="UniProtKB-SubCell"/>
</dbReference>
<reference evidence="8 9" key="1">
    <citation type="submission" date="2019-01" db="EMBL/GenBank/DDBJ databases">
        <title>Blautia sp. nov. KGMB01111 isolated human feces.</title>
        <authorList>
            <person name="Park J.-E."/>
            <person name="Kim J.-S."/>
            <person name="Park S.-H."/>
        </authorList>
    </citation>
    <scope>NUCLEOTIDE SEQUENCE [LARGE SCALE GENOMIC DNA]</scope>
    <source>
        <strain evidence="8 9">KGMB01111</strain>
    </source>
</reference>
<dbReference type="InterPro" id="IPR051475">
    <property type="entry name" value="Diverse_Ion_Transporter"/>
</dbReference>
<comment type="subcellular location">
    <subcellularLocation>
        <location evidence="1">Membrane</location>
        <topology evidence="1">Multi-pass membrane protein</topology>
    </subcellularLocation>
</comment>
<name>A0A4Q1REY2_9FIRM</name>
<keyword evidence="4 6" id="KW-1133">Transmembrane helix</keyword>
<keyword evidence="5 6" id="KW-0472">Membrane</keyword>
<dbReference type="GO" id="GO:0055085">
    <property type="term" value="P:transmembrane transport"/>
    <property type="evidence" value="ECO:0007669"/>
    <property type="project" value="InterPro"/>
</dbReference>
<feature type="transmembrane region" description="Helical" evidence="6">
    <location>
        <begin position="40"/>
        <end position="56"/>
    </location>
</feature>
<evidence type="ECO:0000256" key="2">
    <source>
        <dbReference type="ARBA" id="ARBA00022448"/>
    </source>
</evidence>
<evidence type="ECO:0000256" key="6">
    <source>
        <dbReference type="SAM" id="Phobius"/>
    </source>
</evidence>
<dbReference type="Pfam" id="PF03600">
    <property type="entry name" value="CitMHS"/>
    <property type="match status" value="1"/>
</dbReference>
<sequence length="379" mass="42438">MKRVIVYLKRETVLCIAVFLAVISMFFVRPDRAYAEYIDTRVLALLFCLMTIMEGFKKTGLFEQMANTLLKKVHTFRQLMLVLVGLCFFCSMWITNDVALLTFVPFTILVLRMAKLDQRMIPVITMETIAANLGSMATPVGNPQNLYLYSVSGMSALSFVKVMGPLSLVSLLLLIGGCLLQKNESMQIEQIRRKTKKNKTAENLILLFLFFVSLATVLHVLSWPVLLGITLLICLFLFGSGKEEFLPLRVDYSLLLTFVAFFVFIGNMGRIPIVKELLIKVLEGHELILGFVASQVISNVPAAILLSGFTTDYPMLLRGVNIGGLGTLIASLASLISYKFYVQESEKNETAGTKGQYFRYFTVWNIVFAIVLLAVNVIV</sequence>
<feature type="domain" description="Citrate transporter-like" evidence="7">
    <location>
        <begin position="12"/>
        <end position="306"/>
    </location>
</feature>
<protein>
    <submittedName>
        <fullName evidence="8">Citrate transporter</fullName>
    </submittedName>
</protein>
<feature type="transmembrane region" description="Helical" evidence="6">
    <location>
        <begin position="162"/>
        <end position="184"/>
    </location>
</feature>
<evidence type="ECO:0000256" key="4">
    <source>
        <dbReference type="ARBA" id="ARBA00022989"/>
    </source>
</evidence>
<evidence type="ECO:0000256" key="1">
    <source>
        <dbReference type="ARBA" id="ARBA00004141"/>
    </source>
</evidence>
<feature type="transmembrane region" description="Helical" evidence="6">
    <location>
        <begin position="205"/>
        <end position="238"/>
    </location>
</feature>
<organism evidence="8 9">
    <name type="scientific">Blautia faecicola</name>
    <dbReference type="NCBI Taxonomy" id="2509240"/>
    <lineage>
        <taxon>Bacteria</taxon>
        <taxon>Bacillati</taxon>
        <taxon>Bacillota</taxon>
        <taxon>Clostridia</taxon>
        <taxon>Lachnospirales</taxon>
        <taxon>Lachnospiraceae</taxon>
        <taxon>Blautia</taxon>
    </lineage>
</organism>
<dbReference type="PANTHER" id="PTHR43568:SF1">
    <property type="entry name" value="P PROTEIN"/>
    <property type="match status" value="1"/>
</dbReference>
<feature type="transmembrane region" description="Helical" evidence="6">
    <location>
        <begin position="76"/>
        <end position="94"/>
    </location>
</feature>
<evidence type="ECO:0000256" key="3">
    <source>
        <dbReference type="ARBA" id="ARBA00022692"/>
    </source>
</evidence>
<feature type="transmembrane region" description="Helical" evidence="6">
    <location>
        <begin position="12"/>
        <end position="28"/>
    </location>
</feature>
<evidence type="ECO:0000313" key="9">
    <source>
        <dbReference type="Proteomes" id="UP000290106"/>
    </source>
</evidence>
<feature type="transmembrane region" description="Helical" evidence="6">
    <location>
        <begin position="357"/>
        <end position="378"/>
    </location>
</feature>
<gene>
    <name evidence="8" type="ORF">ETP43_01485</name>
</gene>
<evidence type="ECO:0000256" key="5">
    <source>
        <dbReference type="ARBA" id="ARBA00023136"/>
    </source>
</evidence>